<organism evidence="2 3">
    <name type="scientific">Sphaerosporella brunnea</name>
    <dbReference type="NCBI Taxonomy" id="1250544"/>
    <lineage>
        <taxon>Eukaryota</taxon>
        <taxon>Fungi</taxon>
        <taxon>Dikarya</taxon>
        <taxon>Ascomycota</taxon>
        <taxon>Pezizomycotina</taxon>
        <taxon>Pezizomycetes</taxon>
        <taxon>Pezizales</taxon>
        <taxon>Pyronemataceae</taxon>
        <taxon>Sphaerosporella</taxon>
    </lineage>
</organism>
<evidence type="ECO:0000313" key="3">
    <source>
        <dbReference type="Proteomes" id="UP000326924"/>
    </source>
</evidence>
<protein>
    <recommendedName>
        <fullName evidence="4">Secreted protein</fullName>
    </recommendedName>
</protein>
<name>A0A5J5EPR6_9PEZI</name>
<dbReference type="InParanoid" id="A0A5J5EPR6"/>
<evidence type="ECO:0000256" key="1">
    <source>
        <dbReference type="SAM" id="SignalP"/>
    </source>
</evidence>
<dbReference type="Proteomes" id="UP000326924">
    <property type="component" value="Unassembled WGS sequence"/>
</dbReference>
<accession>A0A5J5EPR6</accession>
<feature type="signal peptide" evidence="1">
    <location>
        <begin position="1"/>
        <end position="27"/>
    </location>
</feature>
<sequence length="77" mass="8427">MVTSFLYFVFSFVVAAAFGVLFSGVSSACVDAGHVHFLGKGGGVAVVLKCRVYTIWDFRIVATLLMHEWIYALALLH</sequence>
<gene>
    <name evidence="2" type="ORF">FN846DRAFT_959627</name>
</gene>
<reference evidence="2 3" key="1">
    <citation type="submission" date="2019-09" db="EMBL/GenBank/DDBJ databases">
        <title>Draft genome of the ectomycorrhizal ascomycete Sphaerosporella brunnea.</title>
        <authorList>
            <consortium name="DOE Joint Genome Institute"/>
            <person name="Benucci G.M."/>
            <person name="Marozzi G."/>
            <person name="Antonielli L."/>
            <person name="Sanchez S."/>
            <person name="Marco P."/>
            <person name="Wang X."/>
            <person name="Falini L.B."/>
            <person name="Barry K."/>
            <person name="Haridas S."/>
            <person name="Lipzen A."/>
            <person name="Labutti K."/>
            <person name="Grigoriev I.V."/>
            <person name="Murat C."/>
            <person name="Martin F."/>
            <person name="Albertini E."/>
            <person name="Donnini D."/>
            <person name="Bonito G."/>
        </authorList>
    </citation>
    <scope>NUCLEOTIDE SEQUENCE [LARGE SCALE GENOMIC DNA]</scope>
    <source>
        <strain evidence="2 3">Sb_GMNB300</strain>
    </source>
</reference>
<evidence type="ECO:0000313" key="2">
    <source>
        <dbReference type="EMBL" id="KAA8900018.1"/>
    </source>
</evidence>
<proteinExistence type="predicted"/>
<dbReference type="EMBL" id="VXIS01000160">
    <property type="protein sequence ID" value="KAA8900018.1"/>
    <property type="molecule type" value="Genomic_DNA"/>
</dbReference>
<keyword evidence="1" id="KW-0732">Signal</keyword>
<keyword evidence="3" id="KW-1185">Reference proteome</keyword>
<comment type="caution">
    <text evidence="2">The sequence shown here is derived from an EMBL/GenBank/DDBJ whole genome shotgun (WGS) entry which is preliminary data.</text>
</comment>
<feature type="chain" id="PRO_5023888033" description="Secreted protein" evidence="1">
    <location>
        <begin position="28"/>
        <end position="77"/>
    </location>
</feature>
<evidence type="ECO:0008006" key="4">
    <source>
        <dbReference type="Google" id="ProtNLM"/>
    </source>
</evidence>
<dbReference type="AlphaFoldDB" id="A0A5J5EPR6"/>